<feature type="transmembrane region" description="Helical" evidence="1">
    <location>
        <begin position="395"/>
        <end position="418"/>
    </location>
</feature>
<name>A0A7S9RSA1_9BACT</name>
<dbReference type="GO" id="GO:0005886">
    <property type="term" value="C:plasma membrane"/>
    <property type="evidence" value="ECO:0007669"/>
    <property type="project" value="TreeGrafter"/>
</dbReference>
<dbReference type="InterPro" id="IPR003474">
    <property type="entry name" value="Glcn_transporter"/>
</dbReference>
<feature type="transmembrane region" description="Helical" evidence="1">
    <location>
        <begin position="178"/>
        <end position="198"/>
    </location>
</feature>
<dbReference type="EMBL" id="CP049263">
    <property type="protein sequence ID" value="QPH96974.1"/>
    <property type="molecule type" value="Genomic_DNA"/>
</dbReference>
<sequence length="464" mass="48772">MSGIALIVCFVIAIILMILMISKFKVHPFLALMSISLVLAIVAGIDLSKIPAMIGVGFSGTFKSIGIVIIFGTIIGTVLEKTGAALKLADMVVKLVGQRRPELAMLIMGWVVGIPVFCDSGFVVLNSIREALYKKISASPVAMSVALSGGLYASHVFIPPTPGPIAAAGTLGLGGNLLLVIIMGTVVSVPVLVAVYFFSKSIAKSVTISDKEADATITASYEELLKKFGKLPCGFLSLAPIIMPIIFMAVGSVVDVLAKQGMLDKAALLPKIFLFLGNPIIALAIGVIFCVFLLAETKKMREFDHITNESLKIAGPILFITAAGGVLGNVITEAGFVNFIKENASTIKAIGIFFPFIISAVLKTAQGSSTVAIITTASIMGAFSADNSLMHTLGFTSEISAALCVMAIASGAMCVSHANDSYFWVVTNFSKMTADQGYRTQTAMTFIMGVVGMISVYILSLVLL</sequence>
<dbReference type="PANTHER" id="PTHR30354:SF11">
    <property type="entry name" value="PERMEASE"/>
    <property type="match status" value="1"/>
</dbReference>
<keyword evidence="1" id="KW-0472">Membrane</keyword>
<keyword evidence="1" id="KW-0812">Transmembrane</keyword>
<reference evidence="2 3" key="1">
    <citation type="journal article" date="2018" name="Emerg. Microbes Infect.">
        <title>Genomic analysis of oral Campylobacter concisus strains identified a potential bacterial molecular marker associated with active Crohn's disease.</title>
        <authorList>
            <person name="Liu F."/>
            <person name="Ma R."/>
            <person name="Tay C.Y.A."/>
            <person name="Octavia S."/>
            <person name="Lan R."/>
            <person name="Chung H.K.L."/>
            <person name="Riordan S.M."/>
            <person name="Grimm M.C."/>
            <person name="Leong R.W."/>
            <person name="Tanaka M.M."/>
            <person name="Connor S."/>
            <person name="Zhang L."/>
        </authorList>
    </citation>
    <scope>NUCLEOTIDE SEQUENCE [LARGE SCALE GENOMIC DNA]</scope>
    <source>
        <strain evidence="2 3">H16O-S1</strain>
    </source>
</reference>
<proteinExistence type="predicted"/>
<feature type="transmembrane region" description="Helical" evidence="1">
    <location>
        <begin position="233"/>
        <end position="252"/>
    </location>
</feature>
<feature type="transmembrane region" description="Helical" evidence="1">
    <location>
        <begin position="103"/>
        <end position="125"/>
    </location>
</feature>
<dbReference type="Pfam" id="PF02447">
    <property type="entry name" value="GntP_permease"/>
    <property type="match status" value="1"/>
</dbReference>
<feature type="transmembrane region" description="Helical" evidence="1">
    <location>
        <begin position="5"/>
        <end position="22"/>
    </location>
</feature>
<feature type="transmembrane region" description="Helical" evidence="1">
    <location>
        <begin position="438"/>
        <end position="463"/>
    </location>
</feature>
<evidence type="ECO:0000256" key="1">
    <source>
        <dbReference type="SAM" id="Phobius"/>
    </source>
</evidence>
<feature type="transmembrane region" description="Helical" evidence="1">
    <location>
        <begin position="137"/>
        <end position="158"/>
    </location>
</feature>
<evidence type="ECO:0000313" key="2">
    <source>
        <dbReference type="EMBL" id="QPH96974.1"/>
    </source>
</evidence>
<dbReference type="RefSeq" id="WP_107848088.1">
    <property type="nucleotide sequence ID" value="NZ_CP049263.1"/>
</dbReference>
<gene>
    <name evidence="2" type="ORF">CVS89_01530</name>
</gene>
<feature type="transmembrane region" description="Helical" evidence="1">
    <location>
        <begin position="28"/>
        <end position="48"/>
    </location>
</feature>
<dbReference type="Proteomes" id="UP000594571">
    <property type="component" value="Chromosome"/>
</dbReference>
<protein>
    <submittedName>
        <fullName evidence="2">GntP family permease</fullName>
    </submittedName>
</protein>
<keyword evidence="1" id="KW-1133">Transmembrane helix</keyword>
<feature type="transmembrane region" description="Helical" evidence="1">
    <location>
        <begin position="352"/>
        <end position="383"/>
    </location>
</feature>
<dbReference type="PANTHER" id="PTHR30354">
    <property type="entry name" value="GNT FAMILY GLUCONATE TRANSPORTER"/>
    <property type="match status" value="1"/>
</dbReference>
<organism evidence="2 3">
    <name type="scientific">Campylobacter concisus</name>
    <dbReference type="NCBI Taxonomy" id="199"/>
    <lineage>
        <taxon>Bacteria</taxon>
        <taxon>Pseudomonadati</taxon>
        <taxon>Campylobacterota</taxon>
        <taxon>Epsilonproteobacteria</taxon>
        <taxon>Campylobacterales</taxon>
        <taxon>Campylobacteraceae</taxon>
        <taxon>Campylobacter</taxon>
    </lineage>
</organism>
<evidence type="ECO:0000313" key="3">
    <source>
        <dbReference type="Proteomes" id="UP000594571"/>
    </source>
</evidence>
<accession>A0A7S9RSA1</accession>
<reference evidence="2 3" key="2">
    <citation type="journal article" date="2020" name="Microb. Genom.">
        <title>Analysis of complete Campylobacter concisus genomes identifies genomospecies features, secretion systems and novel plasmids and their association with severe ulcerative colitis.</title>
        <authorList>
            <person name="Liu F."/>
            <person name="Chen S."/>
            <person name="Luu L.D.W."/>
            <person name="Lee S.A."/>
            <person name="Tay A.C.Y."/>
            <person name="Wu R."/>
            <person name="Riordan S.M."/>
            <person name="Lan R."/>
            <person name="Liu L."/>
            <person name="Zhang L."/>
        </authorList>
    </citation>
    <scope>NUCLEOTIDE SEQUENCE [LARGE SCALE GENOMIC DNA]</scope>
    <source>
        <strain evidence="2 3">H16O-S1</strain>
    </source>
</reference>
<feature type="transmembrane region" description="Helical" evidence="1">
    <location>
        <begin position="272"/>
        <end position="295"/>
    </location>
</feature>
<dbReference type="GO" id="GO:0015128">
    <property type="term" value="F:gluconate transmembrane transporter activity"/>
    <property type="evidence" value="ECO:0007669"/>
    <property type="project" value="InterPro"/>
</dbReference>
<feature type="transmembrane region" description="Helical" evidence="1">
    <location>
        <begin position="60"/>
        <end position="79"/>
    </location>
</feature>
<feature type="transmembrane region" description="Helical" evidence="1">
    <location>
        <begin position="316"/>
        <end position="340"/>
    </location>
</feature>
<dbReference type="AlphaFoldDB" id="A0A7S9RSA1"/>